<sequence length="181" mass="20738">MEIKRNIIKSFFLEFYYHLIIEISRNRNLISVLPDLKSKQCNEQNPETEFYANDTSSGSQQQLGSFLSAALIPLAVFHLQQKEKENRAISLILLIILIILFVITWFHVLICQLKCCDFIRRSAKTGFSFSKTFEIRHPSVSSTDERMEAIPTVPQQSVTAAGATERLQPLENIPKLLLLHC</sequence>
<keyword evidence="1" id="KW-1133">Transmembrane helix</keyword>
<evidence type="ECO:0000313" key="2">
    <source>
        <dbReference type="Proteomes" id="UP000095285"/>
    </source>
</evidence>
<feature type="transmembrane region" description="Helical" evidence="1">
    <location>
        <begin position="91"/>
        <end position="110"/>
    </location>
</feature>
<evidence type="ECO:0000256" key="1">
    <source>
        <dbReference type="SAM" id="Phobius"/>
    </source>
</evidence>
<dbReference type="AlphaFoldDB" id="A0A1I7W417"/>
<accession>A0A1I7W417</accession>
<reference evidence="3" key="2">
    <citation type="submission" date="2016-11" db="UniProtKB">
        <authorList>
            <consortium name="WormBaseParasite"/>
        </authorList>
    </citation>
    <scope>IDENTIFICATION</scope>
</reference>
<dbReference type="WBParaSite" id="EN70_9421">
    <property type="protein sequence ID" value="EN70_9421"/>
    <property type="gene ID" value="EN70_9421"/>
</dbReference>
<keyword evidence="2" id="KW-1185">Reference proteome</keyword>
<evidence type="ECO:0000313" key="3">
    <source>
        <dbReference type="WBParaSite" id="EN70_9421"/>
    </source>
</evidence>
<reference evidence="2" key="1">
    <citation type="submission" date="2012-04" db="EMBL/GenBank/DDBJ databases">
        <title>The Genome Sequence of Loa loa.</title>
        <authorList>
            <consortium name="The Broad Institute Genome Sequencing Platform"/>
            <consortium name="Broad Institute Genome Sequencing Center for Infectious Disease"/>
            <person name="Nutman T.B."/>
            <person name="Fink D.L."/>
            <person name="Russ C."/>
            <person name="Young S."/>
            <person name="Zeng Q."/>
            <person name="Gargeya S."/>
            <person name="Alvarado L."/>
            <person name="Berlin A."/>
            <person name="Chapman S.B."/>
            <person name="Chen Z."/>
            <person name="Freedman E."/>
            <person name="Gellesch M."/>
            <person name="Goldberg J."/>
            <person name="Griggs A."/>
            <person name="Gujja S."/>
            <person name="Heilman E.R."/>
            <person name="Heiman D."/>
            <person name="Howarth C."/>
            <person name="Mehta T."/>
            <person name="Neiman D."/>
            <person name="Pearson M."/>
            <person name="Roberts A."/>
            <person name="Saif S."/>
            <person name="Shea T."/>
            <person name="Shenoy N."/>
            <person name="Sisk P."/>
            <person name="Stolte C."/>
            <person name="Sykes S."/>
            <person name="White J."/>
            <person name="Yandava C."/>
            <person name="Haas B."/>
            <person name="Henn M.R."/>
            <person name="Nusbaum C."/>
            <person name="Birren B."/>
        </authorList>
    </citation>
    <scope>NUCLEOTIDE SEQUENCE [LARGE SCALE GENOMIC DNA]</scope>
</reference>
<keyword evidence="1" id="KW-0472">Membrane</keyword>
<name>A0A1I7W417_LOALO</name>
<dbReference type="Proteomes" id="UP000095285">
    <property type="component" value="Unassembled WGS sequence"/>
</dbReference>
<proteinExistence type="predicted"/>
<protein>
    <submittedName>
        <fullName evidence="3">Uncharacterized protein</fullName>
    </submittedName>
</protein>
<keyword evidence="1" id="KW-0812">Transmembrane</keyword>
<organism evidence="2 3">
    <name type="scientific">Loa loa</name>
    <name type="common">Eye worm</name>
    <name type="synonym">Filaria loa</name>
    <dbReference type="NCBI Taxonomy" id="7209"/>
    <lineage>
        <taxon>Eukaryota</taxon>
        <taxon>Metazoa</taxon>
        <taxon>Ecdysozoa</taxon>
        <taxon>Nematoda</taxon>
        <taxon>Chromadorea</taxon>
        <taxon>Rhabditida</taxon>
        <taxon>Spirurina</taxon>
        <taxon>Spiruromorpha</taxon>
        <taxon>Filarioidea</taxon>
        <taxon>Onchocercidae</taxon>
        <taxon>Loa</taxon>
    </lineage>
</organism>